<dbReference type="EMBL" id="UOFQ01000174">
    <property type="protein sequence ID" value="VAW90175.1"/>
    <property type="molecule type" value="Genomic_DNA"/>
</dbReference>
<dbReference type="AlphaFoldDB" id="A0A3B0Z9U5"/>
<dbReference type="Pfam" id="PF00588">
    <property type="entry name" value="SpoU_methylase"/>
    <property type="match status" value="1"/>
</dbReference>
<keyword evidence="2 6" id="KW-0489">Methyltransferase</keyword>
<evidence type="ECO:0000256" key="4">
    <source>
        <dbReference type="ARBA" id="ARBA00022691"/>
    </source>
</evidence>
<evidence type="ECO:0000313" key="6">
    <source>
        <dbReference type="EMBL" id="VAW90175.1"/>
    </source>
</evidence>
<evidence type="ECO:0000256" key="3">
    <source>
        <dbReference type="ARBA" id="ARBA00022679"/>
    </source>
</evidence>
<evidence type="ECO:0000259" key="5">
    <source>
        <dbReference type="Pfam" id="PF00588"/>
    </source>
</evidence>
<dbReference type="InterPro" id="IPR001537">
    <property type="entry name" value="SpoU_MeTrfase"/>
</dbReference>
<dbReference type="CDD" id="cd18093">
    <property type="entry name" value="SpoU-like_TrmJ"/>
    <property type="match status" value="1"/>
</dbReference>
<dbReference type="Gene3D" id="1.10.8.590">
    <property type="match status" value="1"/>
</dbReference>
<evidence type="ECO:0000256" key="2">
    <source>
        <dbReference type="ARBA" id="ARBA00022603"/>
    </source>
</evidence>
<dbReference type="PIRSF" id="PIRSF004808">
    <property type="entry name" value="LasT"/>
    <property type="match status" value="1"/>
</dbReference>
<dbReference type="GO" id="GO:0003723">
    <property type="term" value="F:RNA binding"/>
    <property type="evidence" value="ECO:0007669"/>
    <property type="project" value="InterPro"/>
</dbReference>
<accession>A0A3B0Z9U5</accession>
<dbReference type="PANTHER" id="PTHR42786">
    <property type="entry name" value="TRNA/RRNA METHYLTRANSFERASE"/>
    <property type="match status" value="1"/>
</dbReference>
<dbReference type="NCBIfam" id="NF011694">
    <property type="entry name" value="PRK15114.1"/>
    <property type="match status" value="1"/>
</dbReference>
<protein>
    <submittedName>
        <fullName evidence="6">tRNA (Cytidine(32)/uridine(32)-2'-O)-methyltransferase</fullName>
        <ecNumber evidence="6">2.1.1.200</ecNumber>
    </submittedName>
</protein>
<dbReference type="EC" id="2.1.1.200" evidence="6"/>
<proteinExistence type="inferred from homology"/>
<sequence length="241" mass="26730">MFKNIRIVMVNTSHPGNIGATARAMKNMGLTSLYLVEPKIFPSAEATARASGADDVLAQAVVCDSLDEALAECSLVVGASARLRSITWPQLDPRECAAKVVAECADGPVALVFGREHSGLTNAELSRCHYLVNIPTNPEYPSLNIAAAIQVIAYEVRMTQQKDGVVVAKRSDSDDVEFATMKEVEQFYAHLEEVMVESEFLDPAKPKFLMHRLRRLYNRARLEKQELNILRGILTAVQKWR</sequence>
<dbReference type="GO" id="GO:0160206">
    <property type="term" value="F:tRNA (cytidine(32)/uridine(32)-2'-O)-methyltransferase activity"/>
    <property type="evidence" value="ECO:0007669"/>
    <property type="project" value="UniProtKB-EC"/>
</dbReference>
<dbReference type="GO" id="GO:0005829">
    <property type="term" value="C:cytosol"/>
    <property type="evidence" value="ECO:0007669"/>
    <property type="project" value="TreeGrafter"/>
</dbReference>
<organism evidence="6">
    <name type="scientific">hydrothermal vent metagenome</name>
    <dbReference type="NCBI Taxonomy" id="652676"/>
    <lineage>
        <taxon>unclassified sequences</taxon>
        <taxon>metagenomes</taxon>
        <taxon>ecological metagenomes</taxon>
    </lineage>
</organism>
<dbReference type="GO" id="GO:0002128">
    <property type="term" value="P:tRNA nucleoside ribose methylation"/>
    <property type="evidence" value="ECO:0007669"/>
    <property type="project" value="TreeGrafter"/>
</dbReference>
<dbReference type="NCBIfam" id="TIGR00050">
    <property type="entry name" value="rRNA_methyl_1"/>
    <property type="match status" value="1"/>
</dbReference>
<keyword evidence="3 6" id="KW-0808">Transferase</keyword>
<dbReference type="InterPro" id="IPR029028">
    <property type="entry name" value="Alpha/beta_knot_MTases"/>
</dbReference>
<dbReference type="Gene3D" id="3.40.1280.10">
    <property type="match status" value="1"/>
</dbReference>
<evidence type="ECO:0000256" key="1">
    <source>
        <dbReference type="ARBA" id="ARBA00007228"/>
    </source>
</evidence>
<keyword evidence="4" id="KW-0949">S-adenosyl-L-methionine</keyword>
<dbReference type="SUPFAM" id="SSF75217">
    <property type="entry name" value="alpha/beta knot"/>
    <property type="match status" value="1"/>
</dbReference>
<dbReference type="InterPro" id="IPR004384">
    <property type="entry name" value="RNA_MeTrfase_TrmJ/LasT"/>
</dbReference>
<feature type="domain" description="tRNA/rRNA methyltransferase SpoU type" evidence="5">
    <location>
        <begin position="5"/>
        <end position="154"/>
    </location>
</feature>
<gene>
    <name evidence="6" type="ORF">MNBD_GAMMA17-2017</name>
</gene>
<name>A0A3B0Z9U5_9ZZZZ</name>
<dbReference type="FunFam" id="3.40.1280.10:FF:000006">
    <property type="entry name" value="Uncharacterized tRNA/rRNA methyltransferase HI_0380"/>
    <property type="match status" value="1"/>
</dbReference>
<dbReference type="PANTHER" id="PTHR42786:SF2">
    <property type="entry name" value="TRNA (CYTIDINE_URIDINE-2'-O-)-METHYLTRANSFERASE TRMJ"/>
    <property type="match status" value="1"/>
</dbReference>
<comment type="similarity">
    <text evidence="1">Belongs to the class IV-like SAM-binding methyltransferase superfamily. RNA methyltransferase TrmH family.</text>
</comment>
<reference evidence="6" key="1">
    <citation type="submission" date="2018-06" db="EMBL/GenBank/DDBJ databases">
        <authorList>
            <person name="Zhirakovskaya E."/>
        </authorList>
    </citation>
    <scope>NUCLEOTIDE SEQUENCE</scope>
</reference>
<dbReference type="InterPro" id="IPR029026">
    <property type="entry name" value="tRNA_m1G_MTases_N"/>
</dbReference>